<name>A0A2S7U6N9_9BACT</name>
<accession>A0A2S7U6N9</accession>
<protein>
    <recommendedName>
        <fullName evidence="4">DUF3153 domain-containing protein</fullName>
    </recommendedName>
</protein>
<reference evidence="2 3" key="1">
    <citation type="submission" date="2016-12" db="EMBL/GenBank/DDBJ databases">
        <title>Study of bacterial adaptation to deep sea.</title>
        <authorList>
            <person name="Song J."/>
            <person name="Yoshizawa S."/>
            <person name="Kogure K."/>
        </authorList>
    </citation>
    <scope>NUCLEOTIDE SEQUENCE [LARGE SCALE GENOMIC DNA]</scope>
    <source>
        <strain evidence="2 3">SAORIC-165</strain>
    </source>
</reference>
<evidence type="ECO:0000313" key="3">
    <source>
        <dbReference type="Proteomes" id="UP000239907"/>
    </source>
</evidence>
<keyword evidence="1" id="KW-0472">Membrane</keyword>
<dbReference type="AlphaFoldDB" id="A0A2S7U6N9"/>
<evidence type="ECO:0008006" key="4">
    <source>
        <dbReference type="Google" id="ProtNLM"/>
    </source>
</evidence>
<feature type="transmembrane region" description="Helical" evidence="1">
    <location>
        <begin position="224"/>
        <end position="242"/>
    </location>
</feature>
<proteinExistence type="predicted"/>
<keyword evidence="1" id="KW-1133">Transmembrane helix</keyword>
<keyword evidence="1" id="KW-0812">Transmembrane</keyword>
<dbReference type="RefSeq" id="WP_105044396.1">
    <property type="nucleotide sequence ID" value="NZ_MQWA01000001.1"/>
</dbReference>
<dbReference type="Proteomes" id="UP000239907">
    <property type="component" value="Unassembled WGS sequence"/>
</dbReference>
<dbReference type="EMBL" id="MQWA01000001">
    <property type="protein sequence ID" value="PQJ29883.1"/>
    <property type="molecule type" value="Genomic_DNA"/>
</dbReference>
<evidence type="ECO:0000313" key="2">
    <source>
        <dbReference type="EMBL" id="PQJ29883.1"/>
    </source>
</evidence>
<dbReference type="OrthoDB" id="9872457at2"/>
<organism evidence="2 3">
    <name type="scientific">Rubritalea profundi</name>
    <dbReference type="NCBI Taxonomy" id="1658618"/>
    <lineage>
        <taxon>Bacteria</taxon>
        <taxon>Pseudomonadati</taxon>
        <taxon>Verrucomicrobiota</taxon>
        <taxon>Verrucomicrobiia</taxon>
        <taxon>Verrucomicrobiales</taxon>
        <taxon>Rubritaleaceae</taxon>
        <taxon>Rubritalea</taxon>
    </lineage>
</organism>
<dbReference type="PROSITE" id="PS51257">
    <property type="entry name" value="PROKAR_LIPOPROTEIN"/>
    <property type="match status" value="1"/>
</dbReference>
<comment type="caution">
    <text evidence="2">The sequence shown here is derived from an EMBL/GenBank/DDBJ whole genome shotgun (WGS) entry which is preliminary data.</text>
</comment>
<gene>
    <name evidence="2" type="ORF">BSZ32_16260</name>
</gene>
<evidence type="ECO:0000256" key="1">
    <source>
        <dbReference type="SAM" id="Phobius"/>
    </source>
</evidence>
<keyword evidence="3" id="KW-1185">Reference proteome</keyword>
<sequence length="252" mass="28281">MKTFLLHFLILIFSLVLLTGCKIDGEEEITINSDGSGDIRVHFILPYKAFSRKDAVEVNSLLGEIAARHRGISIIENNSCAHGNYCQALKLHIRFDSAFDLERIVLSEQAYFDDQDDSSEANEESLEMICALLGNIDAGINVGGIDYHRELDLSPLFKGKIKNGAILGDAEFRYILNTPMAPDSHNADTFDSSSSSLVWTIPLKTYFNNPFTLQASYAGSEFCFIWAISLLLGIAVLAWFYVRFRRRGKTHR</sequence>